<evidence type="ECO:0000256" key="4">
    <source>
        <dbReference type="ARBA" id="ARBA00022670"/>
    </source>
</evidence>
<evidence type="ECO:0000313" key="13">
    <source>
        <dbReference type="Proteomes" id="UP001497480"/>
    </source>
</evidence>
<dbReference type="Pfam" id="PF14543">
    <property type="entry name" value="TAXi_N"/>
    <property type="match status" value="3"/>
</dbReference>
<comment type="caution">
    <text evidence="12">The sequence shown here is derived from an EMBL/GenBank/DDBJ whole genome shotgun (WGS) entry which is preliminary data.</text>
</comment>
<dbReference type="GO" id="GO:0004190">
    <property type="term" value="F:aspartic-type endopeptidase activity"/>
    <property type="evidence" value="ECO:0007669"/>
    <property type="project" value="UniProtKB-KW"/>
</dbReference>
<organism evidence="12 13">
    <name type="scientific">Lupinus luteus</name>
    <name type="common">European yellow lupine</name>
    <dbReference type="NCBI Taxonomy" id="3873"/>
    <lineage>
        <taxon>Eukaryota</taxon>
        <taxon>Viridiplantae</taxon>
        <taxon>Streptophyta</taxon>
        <taxon>Embryophyta</taxon>
        <taxon>Tracheophyta</taxon>
        <taxon>Spermatophyta</taxon>
        <taxon>Magnoliopsida</taxon>
        <taxon>eudicotyledons</taxon>
        <taxon>Gunneridae</taxon>
        <taxon>Pentapetalae</taxon>
        <taxon>rosids</taxon>
        <taxon>fabids</taxon>
        <taxon>Fabales</taxon>
        <taxon>Fabaceae</taxon>
        <taxon>Papilionoideae</taxon>
        <taxon>50 kb inversion clade</taxon>
        <taxon>genistoids sensu lato</taxon>
        <taxon>core genistoids</taxon>
        <taxon>Genisteae</taxon>
        <taxon>Lupinus</taxon>
    </lineage>
</organism>
<dbReference type="InterPro" id="IPR032861">
    <property type="entry name" value="TAXi_N"/>
</dbReference>
<sequence length="491" mass="51996">MEKTYYSLIVLLFCLCDISLIEGFGFSVDLFHRDSPKSPFYLSSETHYERVAKTIHRSINYANRFNNPSFSIKSIESDVLPDRGEYLMSYSIGTPPVKILGIVDTGSDILWLQCQPCHPWALSLDTLTLGSTNGSAVSFPKIIIGCGKSNTLVFQGEGSGIVGLGNGPVSLITQLGSSIQGKFSYCLGPLFSGTNSSSKLNFGDDAVVSGDGVVSTPIFPDRIGYGDGSQSEGDLSLDTITLSSSKGSTVSFPKTVIGCGTSNTLGNQGAGSGIVGLGNGPVSLITQLGYSIQGKFAYCLGPLLSGTKSASKLNFGEDAVVSGAGTVSTPLFLDKVFYFLNLEAFSVGNKRVEFGRSSSSRGGSGNIIIDSGTTLTLLPEAVYTELESTIAAAITLERVKSPISKLNLCYKVPSGENLEVPVITAHFTGADIKLNALNTFLQVNEDAICFSFAPTNQAVSIFGNVAHQNFLVGYDLQNKSLSFKPTDCTQQ</sequence>
<keyword evidence="10" id="KW-0732">Signal</keyword>
<evidence type="ECO:0000256" key="9">
    <source>
        <dbReference type="RuleBase" id="RU000454"/>
    </source>
</evidence>
<feature type="active site" evidence="8">
    <location>
        <position position="104"/>
    </location>
</feature>
<dbReference type="PRINTS" id="PR00792">
    <property type="entry name" value="PEPSIN"/>
</dbReference>
<evidence type="ECO:0000256" key="5">
    <source>
        <dbReference type="ARBA" id="ARBA00022750"/>
    </source>
</evidence>
<dbReference type="PANTHER" id="PTHR47967:SF66">
    <property type="entry name" value="ASPARTIC PROTEINASE CDR1-RELATED"/>
    <property type="match status" value="1"/>
</dbReference>
<dbReference type="InterPro" id="IPR033121">
    <property type="entry name" value="PEPTIDASE_A1"/>
</dbReference>
<dbReference type="Pfam" id="PF14541">
    <property type="entry name" value="TAXi_C"/>
    <property type="match status" value="1"/>
</dbReference>
<keyword evidence="7" id="KW-0325">Glycoprotein</keyword>
<keyword evidence="4 9" id="KW-0645">Protease</keyword>
<gene>
    <name evidence="12" type="ORF">LLUT_LOCUS29815</name>
</gene>
<evidence type="ECO:0000256" key="6">
    <source>
        <dbReference type="ARBA" id="ARBA00022801"/>
    </source>
</evidence>
<dbReference type="InterPro" id="IPR034161">
    <property type="entry name" value="Pepsin-like_plant"/>
</dbReference>
<dbReference type="CDD" id="cd05476">
    <property type="entry name" value="pepsin_A_like_plant"/>
    <property type="match status" value="1"/>
</dbReference>
<evidence type="ECO:0000313" key="12">
    <source>
        <dbReference type="EMBL" id="CAL0328755.1"/>
    </source>
</evidence>
<comment type="subcellular location">
    <subcellularLocation>
        <location evidence="1">Secreted</location>
    </subcellularLocation>
</comment>
<keyword evidence="5 9" id="KW-0064">Aspartyl protease</keyword>
<dbReference type="Gene3D" id="2.40.70.10">
    <property type="entry name" value="Acid Proteases"/>
    <property type="match status" value="4"/>
</dbReference>
<evidence type="ECO:0000256" key="3">
    <source>
        <dbReference type="ARBA" id="ARBA00022525"/>
    </source>
</evidence>
<feature type="chain" id="PRO_5043696221" description="Peptidase A1 domain-containing protein" evidence="10">
    <location>
        <begin position="24"/>
        <end position="491"/>
    </location>
</feature>
<feature type="signal peptide" evidence="10">
    <location>
        <begin position="1"/>
        <end position="23"/>
    </location>
</feature>
<dbReference type="FunFam" id="2.40.70.10:FF:000050">
    <property type="entry name" value="Aspartic proteinase CDR1"/>
    <property type="match status" value="1"/>
</dbReference>
<dbReference type="InterPro" id="IPR021109">
    <property type="entry name" value="Peptidase_aspartic_dom_sf"/>
</dbReference>
<dbReference type="GO" id="GO:0006508">
    <property type="term" value="P:proteolysis"/>
    <property type="evidence" value="ECO:0007669"/>
    <property type="project" value="UniProtKB-KW"/>
</dbReference>
<dbReference type="PROSITE" id="PS51767">
    <property type="entry name" value="PEPTIDASE_A1"/>
    <property type="match status" value="1"/>
</dbReference>
<feature type="active site" evidence="8">
    <location>
        <position position="370"/>
    </location>
</feature>
<dbReference type="PANTHER" id="PTHR47967">
    <property type="entry name" value="OS07G0603500 PROTEIN-RELATED"/>
    <property type="match status" value="1"/>
</dbReference>
<evidence type="ECO:0000259" key="11">
    <source>
        <dbReference type="PROSITE" id="PS51767"/>
    </source>
</evidence>
<evidence type="ECO:0000256" key="7">
    <source>
        <dbReference type="ARBA" id="ARBA00023180"/>
    </source>
</evidence>
<dbReference type="InterPro" id="IPR051708">
    <property type="entry name" value="Plant_Aspart_Prot_A1"/>
</dbReference>
<comment type="similarity">
    <text evidence="2 9">Belongs to the peptidase A1 family.</text>
</comment>
<keyword evidence="3" id="KW-0964">Secreted</keyword>
<feature type="domain" description="Peptidase A1" evidence="11">
    <location>
        <begin position="86"/>
        <end position="484"/>
    </location>
</feature>
<dbReference type="InterPro" id="IPR001969">
    <property type="entry name" value="Aspartic_peptidase_AS"/>
</dbReference>
<dbReference type="Proteomes" id="UP001497480">
    <property type="component" value="Unassembled WGS sequence"/>
</dbReference>
<keyword evidence="6 9" id="KW-0378">Hydrolase</keyword>
<dbReference type="SUPFAM" id="SSF50630">
    <property type="entry name" value="Acid proteases"/>
    <property type="match status" value="2"/>
</dbReference>
<dbReference type="InterPro" id="IPR001461">
    <property type="entry name" value="Aspartic_peptidase_A1"/>
</dbReference>
<keyword evidence="13" id="KW-1185">Reference proteome</keyword>
<name>A0AAV1Y4Q0_LUPLU</name>
<evidence type="ECO:0000256" key="1">
    <source>
        <dbReference type="ARBA" id="ARBA00004613"/>
    </source>
</evidence>
<evidence type="ECO:0000256" key="2">
    <source>
        <dbReference type="ARBA" id="ARBA00007447"/>
    </source>
</evidence>
<protein>
    <recommendedName>
        <fullName evidence="11">Peptidase A1 domain-containing protein</fullName>
    </recommendedName>
</protein>
<accession>A0AAV1Y4Q0</accession>
<dbReference type="AlphaFoldDB" id="A0AAV1Y4Q0"/>
<dbReference type="EMBL" id="CAXHTB010000021">
    <property type="protein sequence ID" value="CAL0328755.1"/>
    <property type="molecule type" value="Genomic_DNA"/>
</dbReference>
<proteinExistence type="inferred from homology"/>
<dbReference type="InterPro" id="IPR032799">
    <property type="entry name" value="TAXi_C"/>
</dbReference>
<dbReference type="GO" id="GO:0005576">
    <property type="term" value="C:extracellular region"/>
    <property type="evidence" value="ECO:0007669"/>
    <property type="project" value="UniProtKB-SubCell"/>
</dbReference>
<evidence type="ECO:0000256" key="8">
    <source>
        <dbReference type="PIRSR" id="PIRSR601461-1"/>
    </source>
</evidence>
<reference evidence="12 13" key="1">
    <citation type="submission" date="2024-03" db="EMBL/GenBank/DDBJ databases">
        <authorList>
            <person name="Martinez-Hernandez J."/>
        </authorList>
    </citation>
    <scope>NUCLEOTIDE SEQUENCE [LARGE SCALE GENOMIC DNA]</scope>
</reference>
<evidence type="ECO:0000256" key="10">
    <source>
        <dbReference type="SAM" id="SignalP"/>
    </source>
</evidence>
<dbReference type="PROSITE" id="PS00141">
    <property type="entry name" value="ASP_PROTEASE"/>
    <property type="match status" value="1"/>
</dbReference>